<gene>
    <name evidence="9" type="ORF">SAMN04488518_10631</name>
</gene>
<comment type="function">
    <text evidence="7">Part of the tripartite ATP-independent periplasmic (TRAP) transport system.</text>
</comment>
<dbReference type="EMBL" id="FOSK01000006">
    <property type="protein sequence ID" value="SFK52282.1"/>
    <property type="molecule type" value="Genomic_DNA"/>
</dbReference>
<keyword evidence="6 7" id="KW-0472">Membrane</keyword>
<feature type="domain" description="TRAP C4-dicarboxylate transport system permease DctM subunit" evidence="8">
    <location>
        <begin position="7"/>
        <end position="450"/>
    </location>
</feature>
<comment type="caution">
    <text evidence="9">The sequence shown here is derived from an EMBL/GenBank/DDBJ whole genome shotgun (WGS) entry which is preliminary data.</text>
</comment>
<protein>
    <recommendedName>
        <fullName evidence="7">TRAP transporter large permease protein</fullName>
    </recommendedName>
</protein>
<dbReference type="InterPro" id="IPR004681">
    <property type="entry name" value="TRAP_DctM"/>
</dbReference>
<feature type="transmembrane region" description="Helical" evidence="7">
    <location>
        <begin position="240"/>
        <end position="256"/>
    </location>
</feature>
<feature type="transmembrane region" description="Helical" evidence="7">
    <location>
        <begin position="338"/>
        <end position="361"/>
    </location>
</feature>
<evidence type="ECO:0000259" key="8">
    <source>
        <dbReference type="Pfam" id="PF06808"/>
    </source>
</evidence>
<keyword evidence="10" id="KW-1185">Reference proteome</keyword>
<organism evidence="9 10">
    <name type="scientific">Pseudovibrio ascidiaceicola</name>
    <dbReference type="NCBI Taxonomy" id="285279"/>
    <lineage>
        <taxon>Bacteria</taxon>
        <taxon>Pseudomonadati</taxon>
        <taxon>Pseudomonadota</taxon>
        <taxon>Alphaproteobacteria</taxon>
        <taxon>Hyphomicrobiales</taxon>
        <taxon>Stappiaceae</taxon>
        <taxon>Pseudovibrio</taxon>
    </lineage>
</organism>
<keyword evidence="2" id="KW-1003">Cell membrane</keyword>
<comment type="subunit">
    <text evidence="7">The complex comprises the extracytoplasmic solute receptor protein and the two transmembrane proteins.</text>
</comment>
<dbReference type="NCBIfam" id="TIGR00786">
    <property type="entry name" value="dctM"/>
    <property type="match status" value="1"/>
</dbReference>
<feature type="transmembrane region" description="Helical" evidence="7">
    <location>
        <begin position="367"/>
        <end position="386"/>
    </location>
</feature>
<dbReference type="PANTHER" id="PTHR33362">
    <property type="entry name" value="SIALIC ACID TRAP TRANSPORTER PERMEASE PROTEIN SIAT-RELATED"/>
    <property type="match status" value="1"/>
</dbReference>
<name>A0A1I4A785_9HYPH</name>
<feature type="transmembrane region" description="Helical" evidence="7">
    <location>
        <begin position="135"/>
        <end position="159"/>
    </location>
</feature>
<evidence type="ECO:0000256" key="1">
    <source>
        <dbReference type="ARBA" id="ARBA00004429"/>
    </source>
</evidence>
<evidence type="ECO:0000256" key="3">
    <source>
        <dbReference type="ARBA" id="ARBA00022519"/>
    </source>
</evidence>
<proteinExistence type="inferred from homology"/>
<feature type="transmembrane region" description="Helical" evidence="7">
    <location>
        <begin position="426"/>
        <end position="449"/>
    </location>
</feature>
<evidence type="ECO:0000256" key="4">
    <source>
        <dbReference type="ARBA" id="ARBA00022692"/>
    </source>
</evidence>
<reference evidence="9 10" key="1">
    <citation type="submission" date="2016-10" db="EMBL/GenBank/DDBJ databases">
        <authorList>
            <person name="Varghese N."/>
            <person name="Submissions S."/>
        </authorList>
    </citation>
    <scope>NUCLEOTIDE SEQUENCE [LARGE SCALE GENOMIC DNA]</scope>
    <source>
        <strain evidence="9 10">DSM 16392</strain>
    </source>
</reference>
<feature type="transmembrane region" description="Helical" evidence="7">
    <location>
        <begin position="54"/>
        <end position="75"/>
    </location>
</feature>
<evidence type="ECO:0000313" key="10">
    <source>
        <dbReference type="Proteomes" id="UP000199598"/>
    </source>
</evidence>
<keyword evidence="5 7" id="KW-1133">Transmembrane helix</keyword>
<feature type="transmembrane region" description="Helical" evidence="7">
    <location>
        <begin position="213"/>
        <end position="234"/>
    </location>
</feature>
<dbReference type="PANTHER" id="PTHR33362:SF5">
    <property type="entry name" value="C4-DICARBOXYLATE TRAP TRANSPORTER LARGE PERMEASE PROTEIN DCTM"/>
    <property type="match status" value="1"/>
</dbReference>
<comment type="similarity">
    <text evidence="7">Belongs to the TRAP transporter large permease family.</text>
</comment>
<dbReference type="RefSeq" id="WP_057460816.1">
    <property type="nucleotide sequence ID" value="NZ_FOSK01000006.1"/>
</dbReference>
<evidence type="ECO:0000313" key="9">
    <source>
        <dbReference type="EMBL" id="SFK52282.1"/>
    </source>
</evidence>
<dbReference type="Proteomes" id="UP000199598">
    <property type="component" value="Unassembled WGS sequence"/>
</dbReference>
<keyword evidence="4 7" id="KW-0812">Transmembrane</keyword>
<dbReference type="InterPro" id="IPR010656">
    <property type="entry name" value="DctM"/>
</dbReference>
<dbReference type="Pfam" id="PF06808">
    <property type="entry name" value="DctM"/>
    <property type="match status" value="1"/>
</dbReference>
<feature type="transmembrane region" description="Helical" evidence="7">
    <location>
        <begin position="6"/>
        <end position="34"/>
    </location>
</feature>
<feature type="transmembrane region" description="Helical" evidence="7">
    <location>
        <begin position="171"/>
        <end position="193"/>
    </location>
</feature>
<dbReference type="PIRSF" id="PIRSF006066">
    <property type="entry name" value="HI0050"/>
    <property type="match status" value="1"/>
</dbReference>
<feature type="transmembrane region" description="Helical" evidence="7">
    <location>
        <begin position="308"/>
        <end position="326"/>
    </location>
</feature>
<keyword evidence="3 7" id="KW-0997">Cell inner membrane</keyword>
<feature type="transmembrane region" description="Helical" evidence="7">
    <location>
        <begin position="393"/>
        <end position="414"/>
    </location>
</feature>
<evidence type="ECO:0000256" key="7">
    <source>
        <dbReference type="RuleBase" id="RU369079"/>
    </source>
</evidence>
<evidence type="ECO:0000256" key="5">
    <source>
        <dbReference type="ARBA" id="ARBA00022989"/>
    </source>
</evidence>
<sequence>METAVLFLLLFGLLLIGAPIAIALGLSSVLYIALFSHDSMSSVTIQMFNASQNFTLLAIPFFILASSFMSTGGVARRIVNFAVATVGWVRGGLAMAGVLACMIFAALSGSSPATVVAIGTIAIAAMRQAGYSKEFAAGIIANAGTLGILIPPSIVMVVYAAATNVSVGRMFLAGVIPGIVAGLMLMVTIYIIARKKNLPAQPFPSIRVLWSTFAEAAFGMFLIVIILGGIYAGVFTPTEAAAVAAVYACLIALFIYRDMGPLKDKKWRKSGEGLLEAIVRNIGLSVLYFFPAFFHRDTRKVLVESSKTTIMLMFIIVNALLFAHTLTAERIPQVITDWMLGAGFNWFTFLIAVNIILLIGGQFMEPSGLLLIVAPVVFPIAVELGVDPIHLGIIMVVNMEIGMITPPIGLNLFVTSGITGMSLVQVVRAAAPFVMVLLVFLVLVTYLPWLSTALPTYMMGPEVIVR</sequence>
<feature type="transmembrane region" description="Helical" evidence="7">
    <location>
        <begin position="277"/>
        <end position="296"/>
    </location>
</feature>
<accession>A0A1I4A785</accession>
<feature type="transmembrane region" description="Helical" evidence="7">
    <location>
        <begin position="95"/>
        <end position="123"/>
    </location>
</feature>
<comment type="subcellular location">
    <subcellularLocation>
        <location evidence="1 7">Cell inner membrane</location>
        <topology evidence="1 7">Multi-pass membrane protein</topology>
    </subcellularLocation>
</comment>
<keyword evidence="7" id="KW-0813">Transport</keyword>
<evidence type="ECO:0000256" key="6">
    <source>
        <dbReference type="ARBA" id="ARBA00023136"/>
    </source>
</evidence>
<evidence type="ECO:0000256" key="2">
    <source>
        <dbReference type="ARBA" id="ARBA00022475"/>
    </source>
</evidence>